<name>A0ABU7T3S3_9LACO</name>
<protein>
    <recommendedName>
        <fullName evidence="3">Transposase</fullName>
    </recommendedName>
</protein>
<proteinExistence type="predicted"/>
<accession>A0ABU7T3S3</accession>
<organism evidence="1 2">
    <name type="scientific">Schleiferilactobacillus harbinensis</name>
    <dbReference type="NCBI Taxonomy" id="304207"/>
    <lineage>
        <taxon>Bacteria</taxon>
        <taxon>Bacillati</taxon>
        <taxon>Bacillota</taxon>
        <taxon>Bacilli</taxon>
        <taxon>Lactobacillales</taxon>
        <taxon>Lactobacillaceae</taxon>
        <taxon>Schleiferilactobacillus</taxon>
    </lineage>
</organism>
<evidence type="ECO:0000313" key="1">
    <source>
        <dbReference type="EMBL" id="MEE6717250.1"/>
    </source>
</evidence>
<evidence type="ECO:0008006" key="3">
    <source>
        <dbReference type="Google" id="ProtNLM"/>
    </source>
</evidence>
<evidence type="ECO:0000313" key="2">
    <source>
        <dbReference type="Proteomes" id="UP001330016"/>
    </source>
</evidence>
<keyword evidence="2" id="KW-1185">Reference proteome</keyword>
<comment type="caution">
    <text evidence="1">The sequence shown here is derived from an EMBL/GenBank/DDBJ whole genome shotgun (WGS) entry which is preliminary data.</text>
</comment>
<dbReference type="Proteomes" id="UP001330016">
    <property type="component" value="Unassembled WGS sequence"/>
</dbReference>
<gene>
    <name evidence="1" type="ORF">PS435_15535</name>
</gene>
<reference evidence="1 2" key="1">
    <citation type="submission" date="2023-02" db="EMBL/GenBank/DDBJ databases">
        <title>The predominant lactic acid bacteria and yeasts involved in the spontaneous fermentation of millet during the production of the traditional porridge Hausa koko in Ghana.</title>
        <authorList>
            <person name="Atter A."/>
            <person name="Diaz M."/>
        </authorList>
    </citation>
    <scope>NUCLEOTIDE SEQUENCE [LARGE SCALE GENOMIC DNA]</scope>
    <source>
        <strain evidence="1 2">FI11640</strain>
    </source>
</reference>
<dbReference type="EMBL" id="JAQSGK010000102">
    <property type="protein sequence ID" value="MEE6717250.1"/>
    <property type="molecule type" value="Genomic_DNA"/>
</dbReference>
<dbReference type="RefSeq" id="WP_331244653.1">
    <property type="nucleotide sequence ID" value="NZ_JAQSGK010000102.1"/>
</dbReference>
<sequence length="54" mass="6067">MTQAFVETGGVPQEIWFDNQKVVVNRHKSNFGKAVFNETFAEYAKDAGFKPIAC</sequence>